<dbReference type="STRING" id="272627.CCC_03636"/>
<accession>A0A0C2YT73</accession>
<dbReference type="RefSeq" id="WP_041041579.1">
    <property type="nucleotide sequence ID" value="NZ_JXSL01000028.1"/>
</dbReference>
<keyword evidence="3" id="KW-1185">Reference proteome</keyword>
<protein>
    <submittedName>
        <fullName evidence="2">Biotin synthesis protein BioH</fullName>
    </submittedName>
</protein>
<name>A0A0C2YT73_PARME</name>
<dbReference type="Proteomes" id="UP000031971">
    <property type="component" value="Unassembled WGS sequence"/>
</dbReference>
<reference evidence="2 3" key="1">
    <citation type="submission" date="2015-01" db="EMBL/GenBank/DDBJ databases">
        <title>Genome Sequence of Magnetospirillum magnetotacticum Strain MS-1.</title>
        <authorList>
            <person name="Marinov G.K."/>
            <person name="Smalley M.D."/>
            <person name="DeSalvo G."/>
        </authorList>
    </citation>
    <scope>NUCLEOTIDE SEQUENCE [LARGE SCALE GENOMIC DNA]</scope>
    <source>
        <strain evidence="2 3">MS-1</strain>
    </source>
</reference>
<dbReference type="AlphaFoldDB" id="A0A0C2YT73"/>
<dbReference type="InterPro" id="IPR029058">
    <property type="entry name" value="AB_hydrolase_fold"/>
</dbReference>
<evidence type="ECO:0000313" key="3">
    <source>
        <dbReference type="Proteomes" id="UP000031971"/>
    </source>
</evidence>
<sequence>MTPPLLAVHGWGFDAGFWLPVLERLPDFRGDCIDMGFYGQPKRPKVPRPLILAHSMGLAWALAHIPRPWAGVFAVNAFPRFTRSPTFVEGVPPRLIERMLARFDETPAQVTADFLTRCGLDNPDTSAIDAAPLKDELAWLARCDERTALRMLPCPVLALAGTSDPIVPQGMSTASFAPDTLTLVDGAGHLLPLTHPDWVAAQIRLFAARLEA</sequence>
<gene>
    <name evidence="2" type="ORF">CCC_03636</name>
</gene>
<dbReference type="InterPro" id="IPR000073">
    <property type="entry name" value="AB_hydrolase_1"/>
</dbReference>
<evidence type="ECO:0000313" key="2">
    <source>
        <dbReference type="EMBL" id="KIL98353.1"/>
    </source>
</evidence>
<dbReference type="Pfam" id="PF12697">
    <property type="entry name" value="Abhydrolase_6"/>
    <property type="match status" value="1"/>
</dbReference>
<dbReference type="SUPFAM" id="SSF53474">
    <property type="entry name" value="alpha/beta-Hydrolases"/>
    <property type="match status" value="1"/>
</dbReference>
<dbReference type="OrthoDB" id="7165362at2"/>
<dbReference type="EMBL" id="JXSL01000028">
    <property type="protein sequence ID" value="KIL98353.1"/>
    <property type="molecule type" value="Genomic_DNA"/>
</dbReference>
<proteinExistence type="predicted"/>
<comment type="caution">
    <text evidence="2">The sequence shown here is derived from an EMBL/GenBank/DDBJ whole genome shotgun (WGS) entry which is preliminary data.</text>
</comment>
<organism evidence="2 3">
    <name type="scientific">Paramagnetospirillum magnetotacticum MS-1</name>
    <dbReference type="NCBI Taxonomy" id="272627"/>
    <lineage>
        <taxon>Bacteria</taxon>
        <taxon>Pseudomonadati</taxon>
        <taxon>Pseudomonadota</taxon>
        <taxon>Alphaproteobacteria</taxon>
        <taxon>Rhodospirillales</taxon>
        <taxon>Magnetospirillaceae</taxon>
        <taxon>Paramagnetospirillum</taxon>
    </lineage>
</organism>
<feature type="domain" description="AB hydrolase-1" evidence="1">
    <location>
        <begin position="46"/>
        <end position="201"/>
    </location>
</feature>
<dbReference type="Gene3D" id="3.40.50.1820">
    <property type="entry name" value="alpha/beta hydrolase"/>
    <property type="match status" value="1"/>
</dbReference>
<evidence type="ECO:0000259" key="1">
    <source>
        <dbReference type="Pfam" id="PF12697"/>
    </source>
</evidence>